<dbReference type="RefSeq" id="WP_225537576.1">
    <property type="nucleotide sequence ID" value="NZ_CAUFCW010000107.1"/>
</dbReference>
<dbReference type="Pfam" id="PF07275">
    <property type="entry name" value="ArdA"/>
    <property type="match status" value="1"/>
</dbReference>
<accession>A0A2X2U2S9</accession>
<dbReference type="Gene3D" id="1.10.10.1190">
    <property type="entry name" value="Antirestriction protein ArdA, domain 3"/>
    <property type="match status" value="1"/>
</dbReference>
<dbReference type="InterPro" id="IPR009899">
    <property type="entry name" value="ArdA"/>
</dbReference>
<evidence type="ECO:0000313" key="2">
    <source>
        <dbReference type="Proteomes" id="UP000251853"/>
    </source>
</evidence>
<dbReference type="Proteomes" id="UP000251853">
    <property type="component" value="Unassembled WGS sequence"/>
</dbReference>
<gene>
    <name evidence="1" type="ORF">NCTC11224_01798</name>
</gene>
<sequence length="208" mass="23888">MTDNFCYEVFWFRASQEQAEQVLEELAGYHPSRMIPFIGDVKAPVAGLAPLLIGEFVFQDSNLGQLNYLAAKIGSWSEQERAVFETVLQNEKPDSLLQIVEAMDHLDQYECHLEIKSLEQYGRYLFEQEGRTLPMELNGYFDYEAYGRLNMKASERLTEEGLITRIKAPKPAVGKKQNPKVVHPGSAVFRCIWHLIRGIRKRSVFISL</sequence>
<reference evidence="1 2" key="1">
    <citation type="submission" date="2018-06" db="EMBL/GenBank/DDBJ databases">
        <authorList>
            <consortium name="Pathogen Informatics"/>
            <person name="Doyle S."/>
        </authorList>
    </citation>
    <scope>NUCLEOTIDE SEQUENCE [LARGE SCALE GENOMIC DNA]</scope>
    <source>
        <strain evidence="1 2">NCTC11224</strain>
    </source>
</reference>
<protein>
    <submittedName>
        <fullName evidence="1">Antirestriction protein (ArdA)</fullName>
    </submittedName>
</protein>
<proteinExistence type="predicted"/>
<name>A0A2X2U2S9_9FIRM</name>
<dbReference type="EMBL" id="UAVW01000004">
    <property type="protein sequence ID" value="SQB10476.1"/>
    <property type="molecule type" value="Genomic_DNA"/>
</dbReference>
<keyword evidence="2" id="KW-1185">Reference proteome</keyword>
<dbReference type="AlphaFoldDB" id="A0A2X2U2S9"/>
<dbReference type="InterPro" id="IPR041893">
    <property type="entry name" value="ArdA_dom3"/>
</dbReference>
<organism evidence="1 2">
    <name type="scientific">Enterocloster clostridioformis</name>
    <dbReference type="NCBI Taxonomy" id="1531"/>
    <lineage>
        <taxon>Bacteria</taxon>
        <taxon>Bacillati</taxon>
        <taxon>Bacillota</taxon>
        <taxon>Clostridia</taxon>
        <taxon>Lachnospirales</taxon>
        <taxon>Lachnospiraceae</taxon>
        <taxon>Enterocloster</taxon>
    </lineage>
</organism>
<evidence type="ECO:0000313" key="1">
    <source>
        <dbReference type="EMBL" id="SQB10476.1"/>
    </source>
</evidence>